<keyword evidence="1" id="KW-0812">Transmembrane</keyword>
<name>A0AAD7DDV1_MYCRO</name>
<protein>
    <submittedName>
        <fullName evidence="2">Uncharacterized protein</fullName>
    </submittedName>
</protein>
<feature type="transmembrane region" description="Helical" evidence="1">
    <location>
        <begin position="49"/>
        <end position="67"/>
    </location>
</feature>
<keyword evidence="3" id="KW-1185">Reference proteome</keyword>
<evidence type="ECO:0000313" key="3">
    <source>
        <dbReference type="Proteomes" id="UP001221757"/>
    </source>
</evidence>
<accession>A0AAD7DDV1</accession>
<dbReference type="Proteomes" id="UP001221757">
    <property type="component" value="Unassembled WGS sequence"/>
</dbReference>
<sequence>MSHHTLDARVPIPMRIRAALVAFELLFSGTASFLLTLALLPLFGLHPSMLLVLRVTGLSTLVVFATLNSFIGTFQRYPVVAGPNDNPEFKLIPRGARDAEAGGLREKPELRVG</sequence>
<dbReference type="AlphaFoldDB" id="A0AAD7DDV1"/>
<keyword evidence="1" id="KW-0472">Membrane</keyword>
<comment type="caution">
    <text evidence="2">The sequence shown here is derived from an EMBL/GenBank/DDBJ whole genome shotgun (WGS) entry which is preliminary data.</text>
</comment>
<feature type="non-terminal residue" evidence="2">
    <location>
        <position position="1"/>
    </location>
</feature>
<proteinExistence type="predicted"/>
<dbReference type="EMBL" id="JARKIE010000091">
    <property type="protein sequence ID" value="KAJ7687050.1"/>
    <property type="molecule type" value="Genomic_DNA"/>
</dbReference>
<keyword evidence="1" id="KW-1133">Transmembrane helix</keyword>
<evidence type="ECO:0000256" key="1">
    <source>
        <dbReference type="SAM" id="Phobius"/>
    </source>
</evidence>
<reference evidence="2" key="1">
    <citation type="submission" date="2023-03" db="EMBL/GenBank/DDBJ databases">
        <title>Massive genome expansion in bonnet fungi (Mycena s.s.) driven by repeated elements and novel gene families across ecological guilds.</title>
        <authorList>
            <consortium name="Lawrence Berkeley National Laboratory"/>
            <person name="Harder C.B."/>
            <person name="Miyauchi S."/>
            <person name="Viragh M."/>
            <person name="Kuo A."/>
            <person name="Thoen E."/>
            <person name="Andreopoulos B."/>
            <person name="Lu D."/>
            <person name="Skrede I."/>
            <person name="Drula E."/>
            <person name="Henrissat B."/>
            <person name="Morin E."/>
            <person name="Kohler A."/>
            <person name="Barry K."/>
            <person name="LaButti K."/>
            <person name="Morin E."/>
            <person name="Salamov A."/>
            <person name="Lipzen A."/>
            <person name="Mereny Z."/>
            <person name="Hegedus B."/>
            <person name="Baldrian P."/>
            <person name="Stursova M."/>
            <person name="Weitz H."/>
            <person name="Taylor A."/>
            <person name="Grigoriev I.V."/>
            <person name="Nagy L.G."/>
            <person name="Martin F."/>
            <person name="Kauserud H."/>
        </authorList>
    </citation>
    <scope>NUCLEOTIDE SEQUENCE</scope>
    <source>
        <strain evidence="2">CBHHK067</strain>
    </source>
</reference>
<gene>
    <name evidence="2" type="ORF">B0H17DRAFT_1070909</name>
</gene>
<feature type="transmembrane region" description="Helical" evidence="1">
    <location>
        <begin position="21"/>
        <end position="43"/>
    </location>
</feature>
<organism evidence="2 3">
    <name type="scientific">Mycena rosella</name>
    <name type="common">Pink bonnet</name>
    <name type="synonym">Agaricus rosellus</name>
    <dbReference type="NCBI Taxonomy" id="1033263"/>
    <lineage>
        <taxon>Eukaryota</taxon>
        <taxon>Fungi</taxon>
        <taxon>Dikarya</taxon>
        <taxon>Basidiomycota</taxon>
        <taxon>Agaricomycotina</taxon>
        <taxon>Agaricomycetes</taxon>
        <taxon>Agaricomycetidae</taxon>
        <taxon>Agaricales</taxon>
        <taxon>Marasmiineae</taxon>
        <taxon>Mycenaceae</taxon>
        <taxon>Mycena</taxon>
    </lineage>
</organism>
<evidence type="ECO:0000313" key="2">
    <source>
        <dbReference type="EMBL" id="KAJ7687050.1"/>
    </source>
</evidence>